<proteinExistence type="inferred from homology"/>
<dbReference type="GO" id="GO:0003677">
    <property type="term" value="F:DNA binding"/>
    <property type="evidence" value="ECO:0007669"/>
    <property type="project" value="UniProtKB-UniRule"/>
</dbReference>
<name>A0A0G0VHQ7_9BACT</name>
<comment type="function">
    <text evidence="9">Confers DNA tethering and processivity to DNA polymerases and other proteins. Acts as a clamp, forming a ring around DNA (a reaction catalyzed by the clamp-loading complex) which diffuses in an ATP-independent manner freely and bidirectionally along dsDNA. Initially characterized for its ability to contact the catalytic subunit of DNA polymerase III (Pol III), a complex, multichain enzyme responsible for most of the replicative synthesis in bacteria; Pol III exhibits 3'-5' exonuclease proofreading activity. The beta chain is required for initiation of replication as well as for processivity of DNA replication.</text>
</comment>
<evidence type="ECO:0000256" key="2">
    <source>
        <dbReference type="ARBA" id="ARBA00010752"/>
    </source>
</evidence>
<evidence type="ECO:0000256" key="7">
    <source>
        <dbReference type="ARBA" id="ARBA00022932"/>
    </source>
</evidence>
<dbReference type="Gene3D" id="3.70.10.10">
    <property type="match status" value="1"/>
</dbReference>
<dbReference type="InterPro" id="IPR022635">
    <property type="entry name" value="DNA_polIII_beta_C"/>
</dbReference>
<keyword evidence="3 9" id="KW-0963">Cytoplasm</keyword>
<comment type="subcellular location">
    <subcellularLocation>
        <location evidence="1 9">Cytoplasm</location>
    </subcellularLocation>
</comment>
<dbReference type="GO" id="GO:0005737">
    <property type="term" value="C:cytoplasm"/>
    <property type="evidence" value="ECO:0007669"/>
    <property type="project" value="UniProtKB-SubCell"/>
</dbReference>
<dbReference type="Pfam" id="PF02767">
    <property type="entry name" value="DNA_pol3_beta_2"/>
    <property type="match status" value="1"/>
</dbReference>
<dbReference type="PANTHER" id="PTHR30478:SF0">
    <property type="entry name" value="BETA SLIDING CLAMP"/>
    <property type="match status" value="1"/>
</dbReference>
<comment type="caution">
    <text evidence="13">The sequence shown here is derived from an EMBL/GenBank/DDBJ whole genome shotgun (WGS) entry which is preliminary data.</text>
</comment>
<comment type="similarity">
    <text evidence="2 9">Belongs to the beta sliding clamp family.</text>
</comment>
<evidence type="ECO:0000313" key="14">
    <source>
        <dbReference type="Proteomes" id="UP000034108"/>
    </source>
</evidence>
<feature type="domain" description="DNA polymerase III beta sliding clamp central" evidence="11">
    <location>
        <begin position="128"/>
        <end position="258"/>
    </location>
</feature>
<evidence type="ECO:0000256" key="3">
    <source>
        <dbReference type="ARBA" id="ARBA00022490"/>
    </source>
</evidence>
<sequence>MKFSCTQENLLQGLQVVSHAAGKNISLPILNNVLIKIENKELKLVTTNLEMAISCRLRAKVDEEGDFTVPCRLLTDYLSVSSPGRVDVEQKDSELLVQSASDKTTIKGNVAVDFPLVPQLERKKVYGLKVADFKEMAQKVIFAASKNEARPELGGVLLNFNPDYKQWHLVSAATDSYRLAEKEVKLLENLSNKSYSAETSKVIVPVRALQEILRIVSTYHEDLEEEQPVEIVVSDSQILFSFGMVELVSRLIEGQYPDYRQIIPASSKTSISFNVAEWIKRIKAASLFSNVGINGIVLTFKAGNEQKTTFVSTNGQLGNYTSEELCQIEGEDNHILLNYRYLLDGLMNLVAEEAVLKVISPNSPCVLSSKNSSGYLYIIMPIKE</sequence>
<dbReference type="GO" id="GO:0009360">
    <property type="term" value="C:DNA polymerase III complex"/>
    <property type="evidence" value="ECO:0007669"/>
    <property type="project" value="InterPro"/>
</dbReference>
<accession>A0A0G0VHQ7</accession>
<evidence type="ECO:0000256" key="8">
    <source>
        <dbReference type="ARBA" id="ARBA00023125"/>
    </source>
</evidence>
<dbReference type="Gene3D" id="3.10.150.10">
    <property type="entry name" value="DNA Polymerase III, subunit A, domain 2"/>
    <property type="match status" value="1"/>
</dbReference>
<dbReference type="InterPro" id="IPR046938">
    <property type="entry name" value="DNA_clamp_sf"/>
</dbReference>
<keyword evidence="4 9" id="KW-0808">Transferase</keyword>
<dbReference type="InterPro" id="IPR001001">
    <property type="entry name" value="DNA_polIII_beta"/>
</dbReference>
<keyword evidence="8" id="KW-0238">DNA-binding</keyword>
<dbReference type="EMBL" id="LCAV01000010">
    <property type="protein sequence ID" value="KKR99156.1"/>
    <property type="molecule type" value="Genomic_DNA"/>
</dbReference>
<reference evidence="13 14" key="1">
    <citation type="journal article" date="2015" name="Nature">
        <title>rRNA introns, odd ribosomes, and small enigmatic genomes across a large radiation of phyla.</title>
        <authorList>
            <person name="Brown C.T."/>
            <person name="Hug L.A."/>
            <person name="Thomas B.C."/>
            <person name="Sharon I."/>
            <person name="Castelle C.J."/>
            <person name="Singh A."/>
            <person name="Wilkins M.J."/>
            <person name="Williams K.H."/>
            <person name="Banfield J.F."/>
        </authorList>
    </citation>
    <scope>NUCLEOTIDE SEQUENCE [LARGE SCALE GENOMIC DNA]</scope>
</reference>
<dbReference type="GO" id="GO:0003887">
    <property type="term" value="F:DNA-directed DNA polymerase activity"/>
    <property type="evidence" value="ECO:0007669"/>
    <property type="project" value="UniProtKB-UniRule"/>
</dbReference>
<gene>
    <name evidence="13" type="ORF">UU49_C0010G0020</name>
</gene>
<evidence type="ECO:0000313" key="13">
    <source>
        <dbReference type="EMBL" id="KKR99156.1"/>
    </source>
</evidence>
<keyword evidence="5 9" id="KW-0548">Nucleotidyltransferase</keyword>
<keyword evidence="6 9" id="KW-0235">DNA replication</keyword>
<dbReference type="InterPro" id="IPR022637">
    <property type="entry name" value="DNA_polIII_beta_cen"/>
</dbReference>
<feature type="domain" description="DNA polymerase III beta sliding clamp C-terminal" evidence="12">
    <location>
        <begin position="260"/>
        <end position="382"/>
    </location>
</feature>
<dbReference type="CDD" id="cd00140">
    <property type="entry name" value="beta_clamp"/>
    <property type="match status" value="1"/>
</dbReference>
<dbReference type="SMART" id="SM00480">
    <property type="entry name" value="POL3Bc"/>
    <property type="match status" value="1"/>
</dbReference>
<dbReference type="Proteomes" id="UP000034108">
    <property type="component" value="Unassembled WGS sequence"/>
</dbReference>
<feature type="domain" description="DNA polymerase III beta sliding clamp N-terminal" evidence="10">
    <location>
        <begin position="1"/>
        <end position="117"/>
    </location>
</feature>
<evidence type="ECO:0000256" key="5">
    <source>
        <dbReference type="ARBA" id="ARBA00022695"/>
    </source>
</evidence>
<dbReference type="Pfam" id="PF00712">
    <property type="entry name" value="DNA_pol3_beta"/>
    <property type="match status" value="1"/>
</dbReference>
<evidence type="ECO:0000256" key="1">
    <source>
        <dbReference type="ARBA" id="ARBA00004496"/>
    </source>
</evidence>
<dbReference type="AlphaFoldDB" id="A0A0G0VHQ7"/>
<dbReference type="GO" id="GO:0006271">
    <property type="term" value="P:DNA strand elongation involved in DNA replication"/>
    <property type="evidence" value="ECO:0007669"/>
    <property type="project" value="TreeGrafter"/>
</dbReference>
<evidence type="ECO:0000256" key="6">
    <source>
        <dbReference type="ARBA" id="ARBA00022705"/>
    </source>
</evidence>
<evidence type="ECO:0000256" key="9">
    <source>
        <dbReference type="PIRNR" id="PIRNR000804"/>
    </source>
</evidence>
<keyword evidence="7 9" id="KW-0239">DNA-directed DNA polymerase</keyword>
<dbReference type="PIRSF" id="PIRSF000804">
    <property type="entry name" value="DNA_pol_III_b"/>
    <property type="match status" value="1"/>
</dbReference>
<evidence type="ECO:0000256" key="4">
    <source>
        <dbReference type="ARBA" id="ARBA00022679"/>
    </source>
</evidence>
<dbReference type="PANTHER" id="PTHR30478">
    <property type="entry name" value="DNA POLYMERASE III SUBUNIT BETA"/>
    <property type="match status" value="1"/>
</dbReference>
<evidence type="ECO:0000259" key="12">
    <source>
        <dbReference type="Pfam" id="PF02768"/>
    </source>
</evidence>
<evidence type="ECO:0000259" key="11">
    <source>
        <dbReference type="Pfam" id="PF02767"/>
    </source>
</evidence>
<dbReference type="SUPFAM" id="SSF55979">
    <property type="entry name" value="DNA clamp"/>
    <property type="match status" value="3"/>
</dbReference>
<dbReference type="NCBIfam" id="TIGR00663">
    <property type="entry name" value="dnan"/>
    <property type="match status" value="1"/>
</dbReference>
<dbReference type="Pfam" id="PF02768">
    <property type="entry name" value="DNA_pol3_beta_3"/>
    <property type="match status" value="1"/>
</dbReference>
<dbReference type="STRING" id="1619048.UU49_C0010G0020"/>
<evidence type="ECO:0000259" key="10">
    <source>
        <dbReference type="Pfam" id="PF00712"/>
    </source>
</evidence>
<organism evidence="13 14">
    <name type="scientific">Candidatus Magasanikbacteria bacterium GW2011_GWC2_41_17</name>
    <dbReference type="NCBI Taxonomy" id="1619048"/>
    <lineage>
        <taxon>Bacteria</taxon>
        <taxon>Candidatus Magasanikiibacteriota</taxon>
    </lineage>
</organism>
<protein>
    <recommendedName>
        <fullName evidence="9">Beta sliding clamp</fullName>
    </recommendedName>
</protein>
<dbReference type="GO" id="GO:0008408">
    <property type="term" value="F:3'-5' exonuclease activity"/>
    <property type="evidence" value="ECO:0007669"/>
    <property type="project" value="InterPro"/>
</dbReference>
<comment type="subunit">
    <text evidence="9">Forms a ring-shaped head-to-tail homodimer around DNA.</text>
</comment>
<dbReference type="InterPro" id="IPR022634">
    <property type="entry name" value="DNA_polIII_beta_N"/>
</dbReference>